<proteinExistence type="predicted"/>
<dbReference type="Gene3D" id="3.40.50.300">
    <property type="entry name" value="P-loop containing nucleotide triphosphate hydrolases"/>
    <property type="match status" value="1"/>
</dbReference>
<dbReference type="SUPFAM" id="SSF52540">
    <property type="entry name" value="P-loop containing nucleoside triphosphate hydrolases"/>
    <property type="match status" value="1"/>
</dbReference>
<reference evidence="2" key="1">
    <citation type="journal article" date="2011" name="MBio">
        <title>Novel metabolic attributes of the genus Cyanothece, comprising a group of unicellular nitrogen-fixing Cyanobacteria.</title>
        <authorList>
            <person name="Bandyopadhyay A."/>
            <person name="Elvitigala T."/>
            <person name="Welsh E."/>
            <person name="Stockel J."/>
            <person name="Liberton M."/>
            <person name="Min H."/>
            <person name="Sherman L.A."/>
            <person name="Pakrasi H.B."/>
        </authorList>
    </citation>
    <scope>NUCLEOTIDE SEQUENCE [LARGE SCALE GENOMIC DNA]</scope>
    <source>
        <strain evidence="2">PCC 7822</strain>
    </source>
</reference>
<organism evidence="1 2">
    <name type="scientific">Gloeothece verrucosa (strain PCC 7822)</name>
    <name type="common">Cyanothece sp. (strain PCC 7822)</name>
    <dbReference type="NCBI Taxonomy" id="497965"/>
    <lineage>
        <taxon>Bacteria</taxon>
        <taxon>Bacillati</taxon>
        <taxon>Cyanobacteriota</taxon>
        <taxon>Cyanophyceae</taxon>
        <taxon>Oscillatoriophycideae</taxon>
        <taxon>Chroococcales</taxon>
        <taxon>Aphanothecaceae</taxon>
        <taxon>Gloeothece</taxon>
        <taxon>Gloeothece verrucosa</taxon>
    </lineage>
</organism>
<gene>
    <name evidence="1" type="ordered locus">Cyan7822_1657</name>
</gene>
<name>E0U7F1_GLOV7</name>
<protein>
    <recommendedName>
        <fullName evidence="3">Sulfotransferase</fullName>
    </recommendedName>
</protein>
<dbReference type="OrthoDB" id="7065883at2"/>
<dbReference type="Pfam" id="PF13469">
    <property type="entry name" value="Sulfotransfer_3"/>
    <property type="match status" value="1"/>
</dbReference>
<evidence type="ECO:0008006" key="3">
    <source>
        <dbReference type="Google" id="ProtNLM"/>
    </source>
</evidence>
<accession>E0U7F1</accession>
<dbReference type="AlphaFoldDB" id="E0U7F1"/>
<sequence>MENFKLLIHIGYPKTASTWLQKTIFNDPKVGFISPWGSPSGLAVNQFITTNSFRFCPESTYKIFEPGLQAATEQQLTAVLSQEMLSGDQIAGKYWGKEVADRLNAVFPSALVLIIIREQKSMVLSSYGQYIRNGGEQSIEEFIGADNPPPGFTPICRLDYLEYDLLISYYHKLFGRDRVFVLPFEELKNNPANFIKKILNFVDIKDQIIEFQKANNVNYKGFTLAIMRNLNNFLPPPDFSGKPHPLIWRLNWKVLDTIDQLLPSSIQHKEELRLKQFIADYIDDKFAESNQRTNELIGIDLGKFGYRL</sequence>
<dbReference type="HOGENOM" id="CLU_902295_0_0_3"/>
<dbReference type="EMBL" id="CP002198">
    <property type="protein sequence ID" value="ADN13647.1"/>
    <property type="molecule type" value="Genomic_DNA"/>
</dbReference>
<dbReference type="eggNOG" id="ENOG5032YXB">
    <property type="taxonomic scope" value="Bacteria"/>
</dbReference>
<dbReference type="InterPro" id="IPR027417">
    <property type="entry name" value="P-loop_NTPase"/>
</dbReference>
<keyword evidence="2" id="KW-1185">Reference proteome</keyword>
<dbReference type="RefSeq" id="WP_013321754.1">
    <property type="nucleotide sequence ID" value="NC_014501.1"/>
</dbReference>
<dbReference type="STRING" id="497965.Cyan7822_1657"/>
<evidence type="ECO:0000313" key="2">
    <source>
        <dbReference type="Proteomes" id="UP000008206"/>
    </source>
</evidence>
<dbReference type="Proteomes" id="UP000008206">
    <property type="component" value="Chromosome"/>
</dbReference>
<evidence type="ECO:0000313" key="1">
    <source>
        <dbReference type="EMBL" id="ADN13647.1"/>
    </source>
</evidence>
<dbReference type="KEGG" id="cyj:Cyan7822_1657"/>